<evidence type="ECO:0000256" key="5">
    <source>
        <dbReference type="ARBA" id="ARBA00022490"/>
    </source>
</evidence>
<keyword evidence="5" id="KW-0963">Cytoplasm</keyword>
<protein>
    <recommendedName>
        <fullName evidence="4 10">Prolyl endopeptidase</fullName>
        <ecNumber evidence="10">3.4.21.-</ecNumber>
    </recommendedName>
</protein>
<dbReference type="FunFam" id="3.40.50.1820:FF:000275">
    <property type="entry name" value="Prolyl endopeptidase"/>
    <property type="match status" value="1"/>
</dbReference>
<dbReference type="EC" id="3.4.21.-" evidence="10"/>
<dbReference type="GO" id="GO:0070012">
    <property type="term" value="F:oligopeptidase activity"/>
    <property type="evidence" value="ECO:0007669"/>
    <property type="project" value="TreeGrafter"/>
</dbReference>
<keyword evidence="6 10" id="KW-0645">Protease</keyword>
<dbReference type="InterPro" id="IPR051167">
    <property type="entry name" value="Prolyl_oligopep/macrocyclase"/>
</dbReference>
<dbReference type="PROSITE" id="PS00708">
    <property type="entry name" value="PRO_ENDOPEP_SER"/>
    <property type="match status" value="1"/>
</dbReference>
<feature type="domain" description="Peptidase S9 prolyl oligopeptidase catalytic" evidence="11">
    <location>
        <begin position="521"/>
        <end position="744"/>
    </location>
</feature>
<evidence type="ECO:0000259" key="11">
    <source>
        <dbReference type="Pfam" id="PF00326"/>
    </source>
</evidence>
<dbReference type="SUPFAM" id="SSF53474">
    <property type="entry name" value="alpha/beta-Hydrolases"/>
    <property type="match status" value="1"/>
</dbReference>
<sequence length="749" mass="85412">MNRVFLNRFRFCLRLASPVVGEARNFIFSNCVLKSANFSNLKMIFKYPEVKRDETAIDEYHGVKVPDPYQWLEDPDSEETKKFVSLQNDLSIPYLESCEVREKINKRITDLWNYPKFGCPFKEGKYYYYFMNTGLLNQSILYQQETLDGESEEFLDPNKLSKDGLVSLSVYEFSEDGEYFAYGLSESGSDWNKIKVKQVATKEDLPETLEKVKFSDVSWTHDNKGFFYARYPDAASSVDGHETTVQKNHSVYYHRIGTQQSEDILCVQFPDHPDWLVGASVSNCGNYVIVGVRETCKNNMVFYCDLRSLPNGITGPLPLKCVIDNFDAEYRYVDNEGSLFTIHTDKNAPLYQLVTIDCENPEESNWKVLIPEDAKNVLDWAICIHKDKLLVCYIEDVKSRMSLHDLKSGGKLYSLPLDVGNVTGSSGKKKLSEVFFRFVSFLTPGIIYHFDLQNGYEIKEFKRITVPDFDPSDFETTQIFYSGKDGTKIPMFIVHKKNFQKDGSAPALLYGYGGFNISLLPSFSVSRIILMRHLNGVLAIPNIRGGGEYGEKWHSDGKILKKQNVFDDFQAAAEYLIENKYTCAKKLTINGGSNGGLLIGACINQRPELYGCAIAQVGVMDMLKFHKFTIGHAWKCDFGSSDDEEQFHYLLKYSPLHNVRVPKDESVQYPAVLLMTGDHDDRVVPLHSLKFIAELQYRLGKCEKQVNPLLIRIDVQSGHGGGKPTSKVIEELTDFYCFMCKTLGLKYEE</sequence>
<keyword evidence="9" id="KW-0007">Acetylation</keyword>
<dbReference type="EMBL" id="BMAV01006563">
    <property type="protein sequence ID" value="GFY48629.1"/>
    <property type="molecule type" value="Genomic_DNA"/>
</dbReference>
<reference evidence="13" key="1">
    <citation type="submission" date="2020-08" db="EMBL/GenBank/DDBJ databases">
        <title>Multicomponent nature underlies the extraordinary mechanical properties of spider dragline silk.</title>
        <authorList>
            <person name="Kono N."/>
            <person name="Nakamura H."/>
            <person name="Mori M."/>
            <person name="Yoshida Y."/>
            <person name="Ohtoshi R."/>
            <person name="Malay A.D."/>
            <person name="Moran D.A.P."/>
            <person name="Tomita M."/>
            <person name="Numata K."/>
            <person name="Arakawa K."/>
        </authorList>
    </citation>
    <scope>NUCLEOTIDE SEQUENCE</scope>
</reference>
<gene>
    <name evidence="13" type="primary">Prep</name>
    <name evidence="13" type="ORF">TNIN_369131</name>
</gene>
<keyword evidence="7 10" id="KW-0378">Hydrolase</keyword>
<evidence type="ECO:0000256" key="4">
    <source>
        <dbReference type="ARBA" id="ARBA00016310"/>
    </source>
</evidence>
<evidence type="ECO:0000256" key="6">
    <source>
        <dbReference type="ARBA" id="ARBA00022670"/>
    </source>
</evidence>
<dbReference type="PANTHER" id="PTHR42881:SF2">
    <property type="entry name" value="PROLYL ENDOPEPTIDASE"/>
    <property type="match status" value="1"/>
</dbReference>
<dbReference type="InterPro" id="IPR023302">
    <property type="entry name" value="Pept_S9A_N"/>
</dbReference>
<feature type="domain" description="Peptidase S9A N-terminal" evidence="12">
    <location>
        <begin position="48"/>
        <end position="456"/>
    </location>
</feature>
<dbReference type="PRINTS" id="PR00862">
    <property type="entry name" value="PROLIGOPTASE"/>
</dbReference>
<keyword evidence="14" id="KW-1185">Reference proteome</keyword>
<keyword evidence="8 10" id="KW-0720">Serine protease</keyword>
<accession>A0A8X6X9U3</accession>
<dbReference type="Proteomes" id="UP000886998">
    <property type="component" value="Unassembled WGS sequence"/>
</dbReference>
<evidence type="ECO:0000256" key="1">
    <source>
        <dbReference type="ARBA" id="ARBA00001070"/>
    </source>
</evidence>
<comment type="catalytic activity">
    <reaction evidence="1">
        <text>Hydrolysis of Pro-|-Xaa &gt;&gt; Ala-|-Xaa in oligopeptides.</text>
        <dbReference type="EC" id="3.4.21.26"/>
    </reaction>
</comment>
<dbReference type="FunFam" id="2.130.10.120:FF:000001">
    <property type="entry name" value="Prolyl endopeptidase"/>
    <property type="match status" value="1"/>
</dbReference>
<proteinExistence type="inferred from homology"/>
<dbReference type="InterPro" id="IPR001375">
    <property type="entry name" value="Peptidase_S9_cat"/>
</dbReference>
<dbReference type="PANTHER" id="PTHR42881">
    <property type="entry name" value="PROLYL ENDOPEPTIDASE"/>
    <property type="match status" value="1"/>
</dbReference>
<dbReference type="GO" id="GO:0004252">
    <property type="term" value="F:serine-type endopeptidase activity"/>
    <property type="evidence" value="ECO:0007669"/>
    <property type="project" value="UniProtKB-UniRule"/>
</dbReference>
<evidence type="ECO:0000256" key="9">
    <source>
        <dbReference type="ARBA" id="ARBA00022990"/>
    </source>
</evidence>
<dbReference type="GO" id="GO:0005829">
    <property type="term" value="C:cytosol"/>
    <property type="evidence" value="ECO:0007669"/>
    <property type="project" value="TreeGrafter"/>
</dbReference>
<organism evidence="13 14">
    <name type="scientific">Trichonephila inaurata madagascariensis</name>
    <dbReference type="NCBI Taxonomy" id="2747483"/>
    <lineage>
        <taxon>Eukaryota</taxon>
        <taxon>Metazoa</taxon>
        <taxon>Ecdysozoa</taxon>
        <taxon>Arthropoda</taxon>
        <taxon>Chelicerata</taxon>
        <taxon>Arachnida</taxon>
        <taxon>Araneae</taxon>
        <taxon>Araneomorphae</taxon>
        <taxon>Entelegynae</taxon>
        <taxon>Araneoidea</taxon>
        <taxon>Nephilidae</taxon>
        <taxon>Trichonephila</taxon>
        <taxon>Trichonephila inaurata</taxon>
    </lineage>
</organism>
<dbReference type="GO" id="GO:0006508">
    <property type="term" value="P:proteolysis"/>
    <property type="evidence" value="ECO:0007669"/>
    <property type="project" value="UniProtKB-KW"/>
</dbReference>
<dbReference type="Gene3D" id="2.130.10.120">
    <property type="entry name" value="Prolyl oligopeptidase, N-terminal domain"/>
    <property type="match status" value="1"/>
</dbReference>
<evidence type="ECO:0000313" key="13">
    <source>
        <dbReference type="EMBL" id="GFY48629.1"/>
    </source>
</evidence>
<evidence type="ECO:0000256" key="3">
    <source>
        <dbReference type="ARBA" id="ARBA00005228"/>
    </source>
</evidence>
<dbReference type="SUPFAM" id="SSF50993">
    <property type="entry name" value="Peptidase/esterase 'gauge' domain"/>
    <property type="match status" value="1"/>
</dbReference>
<dbReference type="Pfam" id="PF02897">
    <property type="entry name" value="Peptidase_S9_N"/>
    <property type="match status" value="1"/>
</dbReference>
<dbReference type="FunFam" id="3.40.50.1820:FF:000005">
    <property type="entry name" value="Prolyl endopeptidase"/>
    <property type="match status" value="1"/>
</dbReference>
<comment type="caution">
    <text evidence="13">The sequence shown here is derived from an EMBL/GenBank/DDBJ whole genome shotgun (WGS) entry which is preliminary data.</text>
</comment>
<dbReference type="InterPro" id="IPR002471">
    <property type="entry name" value="Pept_S9_AS"/>
</dbReference>
<dbReference type="Pfam" id="PF00326">
    <property type="entry name" value="Peptidase_S9"/>
    <property type="match status" value="1"/>
</dbReference>
<comment type="similarity">
    <text evidence="3 10">Belongs to the peptidase S9A family.</text>
</comment>
<evidence type="ECO:0000256" key="7">
    <source>
        <dbReference type="ARBA" id="ARBA00022801"/>
    </source>
</evidence>
<dbReference type="InterPro" id="IPR029058">
    <property type="entry name" value="AB_hydrolase_fold"/>
</dbReference>
<dbReference type="AlphaFoldDB" id="A0A8X6X9U3"/>
<dbReference type="Gene3D" id="3.40.50.1820">
    <property type="entry name" value="alpha/beta hydrolase"/>
    <property type="match status" value="1"/>
</dbReference>
<evidence type="ECO:0000256" key="2">
    <source>
        <dbReference type="ARBA" id="ARBA00004496"/>
    </source>
</evidence>
<name>A0A8X6X9U3_9ARAC</name>
<evidence type="ECO:0000256" key="10">
    <source>
        <dbReference type="RuleBase" id="RU368024"/>
    </source>
</evidence>
<evidence type="ECO:0000313" key="14">
    <source>
        <dbReference type="Proteomes" id="UP000886998"/>
    </source>
</evidence>
<evidence type="ECO:0000259" key="12">
    <source>
        <dbReference type="Pfam" id="PF02897"/>
    </source>
</evidence>
<dbReference type="OrthoDB" id="248387at2759"/>
<dbReference type="InterPro" id="IPR002470">
    <property type="entry name" value="Peptidase_S9A"/>
</dbReference>
<comment type="subcellular location">
    <subcellularLocation>
        <location evidence="2">Cytoplasm</location>
    </subcellularLocation>
</comment>
<evidence type="ECO:0000256" key="8">
    <source>
        <dbReference type="ARBA" id="ARBA00022825"/>
    </source>
</evidence>